<protein>
    <recommendedName>
        <fullName evidence="4">Peptidase A1 domain-containing protein</fullName>
    </recommendedName>
</protein>
<dbReference type="EMBL" id="CAJFCW020000006">
    <property type="protein sequence ID" value="CAG9125135.1"/>
    <property type="molecule type" value="Genomic_DNA"/>
</dbReference>
<dbReference type="PANTHER" id="PTHR47966:SF51">
    <property type="entry name" value="BETA-SITE APP-CLEAVING ENZYME, ISOFORM A-RELATED"/>
    <property type="match status" value="1"/>
</dbReference>
<evidence type="ECO:0000259" key="4">
    <source>
        <dbReference type="PROSITE" id="PS51767"/>
    </source>
</evidence>
<keyword evidence="2" id="KW-1015">Disulfide bond</keyword>
<dbReference type="PROSITE" id="PS51767">
    <property type="entry name" value="PEPTIDASE_A1"/>
    <property type="match status" value="1"/>
</dbReference>
<accession>A0A811LK24</accession>
<dbReference type="Proteomes" id="UP000783686">
    <property type="component" value="Unassembled WGS sequence"/>
</dbReference>
<sequence length="363" mass="39664">MKSLIFCLLIVATTTCFEIPVKRVVKSKEAAVNGVPLDKETGSFVGVVSLGTPGQDFNLAFSTNTSALWVPNTSCSCGEKCKNARLCPQLCEAHCCSKSALSNSSGSCSNKNTFNVEESRSFIAVDETANIPFLDSNLTAQLGYDTLRMGPHYRPGLTANNIQFGVVNEFEGQYQDVTYDGIFGLGLESVEGVSSPIKQLYSTGVIPSPLLSAFFVARTENNVVDGVLTLGQEDTTRCKKSNHFFNVEDNWGTIDLSSDYIYVPREVLQVVASFFDSKIDIITGRVAVNCNRNTYLYFTVGGTYSRVFSNQIMEPYSGAQCLLKLKVSPVDAPVQYKFGLPLFTNNCLVLDFNGKMAVPEKND</sequence>
<dbReference type="Pfam" id="PF00026">
    <property type="entry name" value="Asp"/>
    <property type="match status" value="1"/>
</dbReference>
<feature type="chain" id="PRO_5035681904" description="Peptidase A1 domain-containing protein" evidence="3">
    <location>
        <begin position="17"/>
        <end position="363"/>
    </location>
</feature>
<comment type="similarity">
    <text evidence="1">Belongs to the peptidase A1 family.</text>
</comment>
<proteinExistence type="inferred from homology"/>
<evidence type="ECO:0000256" key="1">
    <source>
        <dbReference type="ARBA" id="ARBA00007447"/>
    </source>
</evidence>
<keyword evidence="3" id="KW-0732">Signal</keyword>
<dbReference type="OrthoDB" id="771136at2759"/>
<reference evidence="5" key="1">
    <citation type="submission" date="2020-09" db="EMBL/GenBank/DDBJ databases">
        <authorList>
            <person name="Kikuchi T."/>
        </authorList>
    </citation>
    <scope>NUCLEOTIDE SEQUENCE</scope>
    <source>
        <strain evidence="5">SH1</strain>
    </source>
</reference>
<dbReference type="CDD" id="cd05471">
    <property type="entry name" value="pepsin_like"/>
    <property type="match status" value="1"/>
</dbReference>
<dbReference type="PANTHER" id="PTHR47966">
    <property type="entry name" value="BETA-SITE APP-CLEAVING ENZYME, ISOFORM A-RELATED"/>
    <property type="match status" value="1"/>
</dbReference>
<feature type="disulfide bond" evidence="2">
    <location>
        <begin position="75"/>
        <end position="108"/>
    </location>
</feature>
<comment type="caution">
    <text evidence="5">The sequence shown here is derived from an EMBL/GenBank/DDBJ whole genome shotgun (WGS) entry which is preliminary data.</text>
</comment>
<name>A0A811LK24_9BILA</name>
<dbReference type="AlphaFoldDB" id="A0A811LK24"/>
<dbReference type="GO" id="GO:0006508">
    <property type="term" value="P:proteolysis"/>
    <property type="evidence" value="ECO:0007669"/>
    <property type="project" value="InterPro"/>
</dbReference>
<gene>
    <name evidence="5" type="ORF">BOKJ2_LOCUS12909</name>
</gene>
<feature type="domain" description="Peptidase A1" evidence="4">
    <location>
        <begin position="44"/>
        <end position="363"/>
    </location>
</feature>
<dbReference type="Gene3D" id="2.40.70.10">
    <property type="entry name" value="Acid Proteases"/>
    <property type="match status" value="2"/>
</dbReference>
<dbReference type="SUPFAM" id="SSF50630">
    <property type="entry name" value="Acid proteases"/>
    <property type="match status" value="1"/>
</dbReference>
<dbReference type="GO" id="GO:0004190">
    <property type="term" value="F:aspartic-type endopeptidase activity"/>
    <property type="evidence" value="ECO:0007669"/>
    <property type="project" value="InterPro"/>
</dbReference>
<evidence type="ECO:0000313" key="5">
    <source>
        <dbReference type="EMBL" id="CAD5228850.1"/>
    </source>
</evidence>
<evidence type="ECO:0000256" key="3">
    <source>
        <dbReference type="SAM" id="SignalP"/>
    </source>
</evidence>
<dbReference type="InterPro" id="IPR034164">
    <property type="entry name" value="Pepsin-like_dom"/>
</dbReference>
<dbReference type="InterPro" id="IPR001461">
    <property type="entry name" value="Aspartic_peptidase_A1"/>
</dbReference>
<dbReference type="Proteomes" id="UP000614601">
    <property type="component" value="Unassembled WGS sequence"/>
</dbReference>
<evidence type="ECO:0000256" key="2">
    <source>
        <dbReference type="PIRSR" id="PIRSR601461-2"/>
    </source>
</evidence>
<feature type="signal peptide" evidence="3">
    <location>
        <begin position="1"/>
        <end position="16"/>
    </location>
</feature>
<dbReference type="InterPro" id="IPR033121">
    <property type="entry name" value="PEPTIDASE_A1"/>
</dbReference>
<organism evidence="5 6">
    <name type="scientific">Bursaphelenchus okinawaensis</name>
    <dbReference type="NCBI Taxonomy" id="465554"/>
    <lineage>
        <taxon>Eukaryota</taxon>
        <taxon>Metazoa</taxon>
        <taxon>Ecdysozoa</taxon>
        <taxon>Nematoda</taxon>
        <taxon>Chromadorea</taxon>
        <taxon>Rhabditida</taxon>
        <taxon>Tylenchina</taxon>
        <taxon>Tylenchomorpha</taxon>
        <taxon>Aphelenchoidea</taxon>
        <taxon>Aphelenchoididae</taxon>
        <taxon>Bursaphelenchus</taxon>
    </lineage>
</organism>
<dbReference type="InterPro" id="IPR021109">
    <property type="entry name" value="Peptidase_aspartic_dom_sf"/>
</dbReference>
<dbReference type="EMBL" id="CAJFDH010000006">
    <property type="protein sequence ID" value="CAD5228850.1"/>
    <property type="molecule type" value="Genomic_DNA"/>
</dbReference>
<keyword evidence="6" id="KW-1185">Reference proteome</keyword>
<evidence type="ECO:0000313" key="6">
    <source>
        <dbReference type="Proteomes" id="UP000614601"/>
    </source>
</evidence>